<dbReference type="SUPFAM" id="SSF82171">
    <property type="entry name" value="DPP6 N-terminal domain-like"/>
    <property type="match status" value="1"/>
</dbReference>
<dbReference type="Proteomes" id="UP000802392">
    <property type="component" value="Unassembled WGS sequence"/>
</dbReference>
<evidence type="ECO:0008006" key="4">
    <source>
        <dbReference type="Google" id="ProtNLM"/>
    </source>
</evidence>
<feature type="transmembrane region" description="Helical" evidence="1">
    <location>
        <begin position="12"/>
        <end position="31"/>
    </location>
</feature>
<gene>
    <name evidence="2" type="ORF">FHR86_000034</name>
</gene>
<comment type="caution">
    <text evidence="2">The sequence shown here is derived from an EMBL/GenBank/DDBJ whole genome shotgun (WGS) entry which is preliminary data.</text>
</comment>
<dbReference type="EMBL" id="JAAOZD010000001">
    <property type="protein sequence ID" value="NII99735.1"/>
    <property type="molecule type" value="Genomic_DNA"/>
</dbReference>
<evidence type="ECO:0000313" key="3">
    <source>
        <dbReference type="Proteomes" id="UP000802392"/>
    </source>
</evidence>
<keyword evidence="1" id="KW-0812">Transmembrane</keyword>
<dbReference type="InterPro" id="IPR011042">
    <property type="entry name" value="6-blade_b-propeller_TolB-like"/>
</dbReference>
<dbReference type="InterPro" id="IPR011659">
    <property type="entry name" value="WD40"/>
</dbReference>
<evidence type="ECO:0000313" key="2">
    <source>
        <dbReference type="EMBL" id="NII99735.1"/>
    </source>
</evidence>
<proteinExistence type="predicted"/>
<organism evidence="2 3">
    <name type="scientific">Paenarthrobacter ilicis</name>
    <dbReference type="NCBI Taxonomy" id="43665"/>
    <lineage>
        <taxon>Bacteria</taxon>
        <taxon>Bacillati</taxon>
        <taxon>Actinomycetota</taxon>
        <taxon>Actinomycetes</taxon>
        <taxon>Micrococcales</taxon>
        <taxon>Micrococcaceae</taxon>
        <taxon>Paenarthrobacter</taxon>
    </lineage>
</organism>
<reference evidence="2 3" key="1">
    <citation type="submission" date="2020-03" db="EMBL/GenBank/DDBJ databases">
        <title>Genomic Encyclopedia of Type Strains, Phase III (KMG-III): the genomes of soil and plant-associated and newly described type strains.</title>
        <authorList>
            <person name="Whitman W."/>
        </authorList>
    </citation>
    <scope>NUCLEOTIDE SEQUENCE [LARGE SCALE GENOMIC DNA]</scope>
    <source>
        <strain evidence="2 3">CECT 4207</strain>
    </source>
</reference>
<dbReference type="Gene3D" id="2.120.10.30">
    <property type="entry name" value="TolB, C-terminal domain"/>
    <property type="match status" value="1"/>
</dbReference>
<protein>
    <recommendedName>
        <fullName evidence="4">WD40 repeat protein</fullName>
    </recommendedName>
</protein>
<keyword evidence="1" id="KW-0472">Membrane</keyword>
<accession>A0ABX0TEX1</accession>
<name>A0ABX0TEX1_9MICC</name>
<keyword evidence="1" id="KW-1133">Transmembrane helix</keyword>
<dbReference type="RefSeq" id="WP_167262781.1">
    <property type="nucleotide sequence ID" value="NZ_BAAAVO010000002.1"/>
</dbReference>
<keyword evidence="3" id="KW-1185">Reference proteome</keyword>
<evidence type="ECO:0000256" key="1">
    <source>
        <dbReference type="SAM" id="Phobius"/>
    </source>
</evidence>
<sequence length="342" mass="36293">MTGTLTNGRTRWGVLLVVTAVVLIAAAVYAFTAYQRFQESQTAAPAVGVTAAEPLPDVPFVLFRNTAAGQGYGRAATVPLSAPSGTRAVSEQDCDRVYGTSTSVVCLRSKRGLVTSFDAVVLNRDWQQQKSWPLAGIPSRTRISPDGSMLATTVFVTGHSYAAAGFSTATEITLPDAAPENLESFSLLVNGEPLLSVDRNIWGVTFVPGQKNAFYATAASSGRIWLVRGSVSARTLTAVHNNVECPSISPDGTRLAFKKNDGGGLAAHWKVAILDIASGQESVLSETRSVDDQIEWLDNDSVLYGLPDDAVEGDSNIWKLGTEAGSTPSLFIAHAWSPSVTR</sequence>
<dbReference type="Pfam" id="PF07676">
    <property type="entry name" value="PD40"/>
    <property type="match status" value="1"/>
</dbReference>